<dbReference type="InterPro" id="IPR013120">
    <property type="entry name" value="FAR_NAD-bd"/>
</dbReference>
<evidence type="ECO:0000259" key="1">
    <source>
        <dbReference type="Pfam" id="PF07993"/>
    </source>
</evidence>
<dbReference type="RefSeq" id="WP_098692881.1">
    <property type="nucleotide sequence ID" value="NZ_CP023778.1"/>
</dbReference>
<dbReference type="PANTHER" id="PTHR48079:SF6">
    <property type="entry name" value="NAD(P)-BINDING DOMAIN-CONTAINING PROTEIN-RELATED"/>
    <property type="match status" value="1"/>
</dbReference>
<dbReference type="GO" id="GO:0005737">
    <property type="term" value="C:cytoplasm"/>
    <property type="evidence" value="ECO:0007669"/>
    <property type="project" value="TreeGrafter"/>
</dbReference>
<sequence length="337" mass="35832">MRVLVVGATGYLGRAVTRRLATDGHEVIELSRSGRATVGTGVAGDVLLPGFGLPQAQRAELARVDGIVTCFGSVGMSADPAEVVNVHVTGIRTVLDFAAGCTDLRRLVHVSSVLALGRATGELTNRDLSRGQTFRNWYEYAKYRAELVIRRERSLPVSVLRLGTLLGPAPAQVIPRTGGPVAALPHVLSGLPLVLERRGEYPVYATDIAAAAAVIENLLTAPRSVPACTYFDPDLPTMAQVLGELCRAWNVTPKLIEADGLALRVQRGLARRFGVEQEVAEYARPLFRFEPGIFDALPGGAMPSTPGYLAATGRALMSEAPMSSVTAAAAPEKGEWP</sequence>
<accession>A0A291RE76</accession>
<evidence type="ECO:0000313" key="2">
    <source>
        <dbReference type="EMBL" id="ATL65609.1"/>
    </source>
</evidence>
<protein>
    <recommendedName>
        <fullName evidence="1">Thioester reductase (TE) domain-containing protein</fullName>
    </recommendedName>
</protein>
<name>A0A291RE76_9NOCA</name>
<dbReference type="PANTHER" id="PTHR48079">
    <property type="entry name" value="PROTEIN YEEZ"/>
    <property type="match status" value="1"/>
</dbReference>
<feature type="domain" description="Thioester reductase (TE)" evidence="1">
    <location>
        <begin position="42"/>
        <end position="174"/>
    </location>
</feature>
<dbReference type="InterPro" id="IPR051783">
    <property type="entry name" value="NAD(P)-dependent_oxidoreduct"/>
</dbReference>
<dbReference type="AlphaFoldDB" id="A0A291RE76"/>
<dbReference type="GO" id="GO:0004029">
    <property type="term" value="F:aldehyde dehydrogenase (NAD+) activity"/>
    <property type="evidence" value="ECO:0007669"/>
    <property type="project" value="TreeGrafter"/>
</dbReference>
<organism evidence="2 3">
    <name type="scientific">Nocardia terpenica</name>
    <dbReference type="NCBI Taxonomy" id="455432"/>
    <lineage>
        <taxon>Bacteria</taxon>
        <taxon>Bacillati</taxon>
        <taxon>Actinomycetota</taxon>
        <taxon>Actinomycetes</taxon>
        <taxon>Mycobacteriales</taxon>
        <taxon>Nocardiaceae</taxon>
        <taxon>Nocardia</taxon>
    </lineage>
</organism>
<dbReference type="Gene3D" id="3.40.50.720">
    <property type="entry name" value="NAD(P)-binding Rossmann-like Domain"/>
    <property type="match status" value="1"/>
</dbReference>
<proteinExistence type="predicted"/>
<dbReference type="Proteomes" id="UP000221961">
    <property type="component" value="Chromosome"/>
</dbReference>
<dbReference type="InterPro" id="IPR036291">
    <property type="entry name" value="NAD(P)-bd_dom_sf"/>
</dbReference>
<dbReference type="KEGG" id="ntp:CRH09_04670"/>
<dbReference type="EMBL" id="CP023778">
    <property type="protein sequence ID" value="ATL65609.1"/>
    <property type="molecule type" value="Genomic_DNA"/>
</dbReference>
<evidence type="ECO:0000313" key="3">
    <source>
        <dbReference type="Proteomes" id="UP000221961"/>
    </source>
</evidence>
<dbReference type="Pfam" id="PF07993">
    <property type="entry name" value="NAD_binding_4"/>
    <property type="match status" value="1"/>
</dbReference>
<dbReference type="GeneID" id="88363855"/>
<gene>
    <name evidence="2" type="ORF">CRH09_04670</name>
</gene>
<reference evidence="2 3" key="1">
    <citation type="submission" date="2017-10" db="EMBL/GenBank/DDBJ databases">
        <title>Comparative genomics between pathogenic Norcardia.</title>
        <authorList>
            <person name="Zeng L."/>
        </authorList>
    </citation>
    <scope>NUCLEOTIDE SEQUENCE [LARGE SCALE GENOMIC DNA]</scope>
    <source>
        <strain evidence="2 3">NC_YFY_NT001</strain>
    </source>
</reference>
<dbReference type="SUPFAM" id="SSF51735">
    <property type="entry name" value="NAD(P)-binding Rossmann-fold domains"/>
    <property type="match status" value="1"/>
</dbReference>